<feature type="compositionally biased region" description="Pro residues" evidence="6">
    <location>
        <begin position="353"/>
        <end position="378"/>
    </location>
</feature>
<keyword evidence="5 7" id="KW-0472">Membrane</keyword>
<reference evidence="10" key="1">
    <citation type="submission" date="2022-03" db="EMBL/GenBank/DDBJ databases">
        <authorList>
            <person name="Martin H S."/>
        </authorList>
    </citation>
    <scope>NUCLEOTIDE SEQUENCE</scope>
</reference>
<accession>A0ABN8IQN8</accession>
<gene>
    <name evidence="10" type="ORF">IPOD504_LOCUS11852</name>
</gene>
<feature type="signal peptide" evidence="8">
    <location>
        <begin position="1"/>
        <end position="20"/>
    </location>
</feature>
<comment type="subcellular location">
    <subcellularLocation>
        <location evidence="1">Membrane</location>
        <topology evidence="1">Single-pass membrane protein</topology>
    </subcellularLocation>
</comment>
<evidence type="ECO:0000259" key="9">
    <source>
        <dbReference type="Pfam" id="PF20520"/>
    </source>
</evidence>
<feature type="transmembrane region" description="Helical" evidence="7">
    <location>
        <begin position="404"/>
        <end position="427"/>
    </location>
</feature>
<keyword evidence="3 7" id="KW-0812">Transmembrane</keyword>
<organism evidence="10 11">
    <name type="scientific">Iphiclides podalirius</name>
    <name type="common">scarce swallowtail</name>
    <dbReference type="NCBI Taxonomy" id="110791"/>
    <lineage>
        <taxon>Eukaryota</taxon>
        <taxon>Metazoa</taxon>
        <taxon>Ecdysozoa</taxon>
        <taxon>Arthropoda</taxon>
        <taxon>Hexapoda</taxon>
        <taxon>Insecta</taxon>
        <taxon>Pterygota</taxon>
        <taxon>Neoptera</taxon>
        <taxon>Endopterygota</taxon>
        <taxon>Lepidoptera</taxon>
        <taxon>Glossata</taxon>
        <taxon>Ditrysia</taxon>
        <taxon>Papilionoidea</taxon>
        <taxon>Papilionidae</taxon>
        <taxon>Papilioninae</taxon>
        <taxon>Iphiclides</taxon>
    </lineage>
</organism>
<evidence type="ECO:0000256" key="2">
    <source>
        <dbReference type="ARBA" id="ARBA00009037"/>
    </source>
</evidence>
<feature type="region of interest" description="Disordered" evidence="6">
    <location>
        <begin position="334"/>
        <end position="389"/>
    </location>
</feature>
<dbReference type="PANTHER" id="PTHR12471">
    <property type="entry name" value="VACUOLAR ATP SYNTHASE SUBUNIT S1"/>
    <property type="match status" value="1"/>
</dbReference>
<feature type="chain" id="PRO_5045273157" description="V-type proton ATPase subunit S1/VOA1 transmembrane domain-containing protein" evidence="8">
    <location>
        <begin position="21"/>
        <end position="451"/>
    </location>
</feature>
<dbReference type="InterPro" id="IPR046756">
    <property type="entry name" value="VAS1/VOA1_TM"/>
</dbReference>
<evidence type="ECO:0000256" key="6">
    <source>
        <dbReference type="SAM" id="MobiDB-lite"/>
    </source>
</evidence>
<dbReference type="EMBL" id="OW152841">
    <property type="protein sequence ID" value="CAH2062295.1"/>
    <property type="molecule type" value="Genomic_DNA"/>
</dbReference>
<keyword evidence="8" id="KW-0732">Signal</keyword>
<comment type="similarity">
    <text evidence="2">Belongs to the vacuolar ATPase subunit S1 family.</text>
</comment>
<evidence type="ECO:0000313" key="10">
    <source>
        <dbReference type="EMBL" id="CAH2062295.1"/>
    </source>
</evidence>
<name>A0ABN8IQN8_9NEOP</name>
<evidence type="ECO:0000256" key="1">
    <source>
        <dbReference type="ARBA" id="ARBA00004167"/>
    </source>
</evidence>
<keyword evidence="4 7" id="KW-1133">Transmembrane helix</keyword>
<evidence type="ECO:0000256" key="7">
    <source>
        <dbReference type="SAM" id="Phobius"/>
    </source>
</evidence>
<dbReference type="InterPro" id="IPR008388">
    <property type="entry name" value="Ac45_acc_su"/>
</dbReference>
<evidence type="ECO:0000256" key="8">
    <source>
        <dbReference type="SAM" id="SignalP"/>
    </source>
</evidence>
<feature type="domain" description="V-type proton ATPase subunit S1/VOA1 transmembrane" evidence="9">
    <location>
        <begin position="399"/>
        <end position="437"/>
    </location>
</feature>
<sequence>MKLVTFVRSILIVTAIGCNGDRTVPVLLLDFDKSLSLLKVDSNPLVKLSSEHFVEITRDILNSSKAVIIFVEETLCAEDISTKDTNGSAYKHLREALTRGQVRYLPSVADPYAILKKTFNIQNTNVFQMSDAKVRIYDPQHKHYYVHFVDENKEKRIEALRRHDGIMREVYFSMRDATGGPVVAIYTGKRNPIVVKKLASAPLKRNSLSQDASVIVESNDALFRFSGVYSTSSSRHSRFSQIPIVAEERTSRRHLSTKVAYTDFDLQFNFTFKKDGWTIDDVALLEGGEEVGRAGVGGGAPWDWSYVCGEPLVVINTRDGSAVTISHYQIQPFKRAGRSYGDDPPSRKQDGEGPPPPAEEAPPPPPPPPPPEAPPAEAPPAEASPDKPKSFGKSVHCGPYFNSAILAGLMVTAVLLGILFVGIGAVYGCRANSRYDDAQGKPLVISTEGGH</sequence>
<feature type="non-terminal residue" evidence="10">
    <location>
        <position position="451"/>
    </location>
</feature>
<evidence type="ECO:0000256" key="3">
    <source>
        <dbReference type="ARBA" id="ARBA00022692"/>
    </source>
</evidence>
<dbReference type="Proteomes" id="UP000837857">
    <property type="component" value="Chromosome 29"/>
</dbReference>
<proteinExistence type="inferred from homology"/>
<dbReference type="Pfam" id="PF20520">
    <property type="entry name" value="Ac45-VOA1_TM"/>
    <property type="match status" value="1"/>
</dbReference>
<dbReference type="PANTHER" id="PTHR12471:SF7">
    <property type="entry name" value="V-TYPE PROTON ATPASE SUBUNIT S1"/>
    <property type="match status" value="1"/>
</dbReference>
<evidence type="ECO:0000256" key="4">
    <source>
        <dbReference type="ARBA" id="ARBA00022989"/>
    </source>
</evidence>
<keyword evidence="11" id="KW-1185">Reference proteome</keyword>
<feature type="compositionally biased region" description="Basic and acidic residues" evidence="6">
    <location>
        <begin position="340"/>
        <end position="351"/>
    </location>
</feature>
<evidence type="ECO:0000313" key="11">
    <source>
        <dbReference type="Proteomes" id="UP000837857"/>
    </source>
</evidence>
<protein>
    <recommendedName>
        <fullName evidence="9">V-type proton ATPase subunit S1/VOA1 transmembrane domain-containing protein</fullName>
    </recommendedName>
</protein>
<evidence type="ECO:0000256" key="5">
    <source>
        <dbReference type="ARBA" id="ARBA00023136"/>
    </source>
</evidence>